<dbReference type="RefSeq" id="WP_435143723.1">
    <property type="nucleotide sequence ID" value="NZ_CP170812.1"/>
</dbReference>
<evidence type="ECO:0008006" key="4">
    <source>
        <dbReference type="Google" id="ProtNLM"/>
    </source>
</evidence>
<accession>A0A943ISM8</accession>
<gene>
    <name evidence="2" type="ORF">KHW66_09155</name>
</gene>
<comment type="caution">
    <text evidence="2">The sequence shown here is derived from an EMBL/GenBank/DDBJ whole genome shotgun (WGS) entry which is preliminary data.</text>
</comment>
<keyword evidence="1" id="KW-0732">Signal</keyword>
<feature type="chain" id="PRO_5039336607" description="Lipoprotein" evidence="1">
    <location>
        <begin position="23"/>
        <end position="183"/>
    </location>
</feature>
<evidence type="ECO:0000313" key="2">
    <source>
        <dbReference type="EMBL" id="MBS5688157.1"/>
    </source>
</evidence>
<dbReference type="PROSITE" id="PS51257">
    <property type="entry name" value="PROKAR_LIPOPROTEIN"/>
    <property type="match status" value="1"/>
</dbReference>
<reference evidence="2" key="1">
    <citation type="submission" date="2021-02" db="EMBL/GenBank/DDBJ databases">
        <title>Infant gut strain persistence is associated with maternal origin, phylogeny, and functional potential including surface adhesion and iron acquisition.</title>
        <authorList>
            <person name="Lou Y.C."/>
        </authorList>
    </citation>
    <scope>NUCLEOTIDE SEQUENCE</scope>
    <source>
        <strain evidence="2">L3_101_367G1_dasL3_101_367G1_metabat.metabat.26</strain>
    </source>
</reference>
<dbReference type="AlphaFoldDB" id="A0A943ISM8"/>
<evidence type="ECO:0000256" key="1">
    <source>
        <dbReference type="SAM" id="SignalP"/>
    </source>
</evidence>
<dbReference type="EMBL" id="JAGZAM010000015">
    <property type="protein sequence ID" value="MBS5688157.1"/>
    <property type="molecule type" value="Genomic_DNA"/>
</dbReference>
<protein>
    <recommendedName>
        <fullName evidence="4">Lipoprotein</fullName>
    </recommendedName>
</protein>
<name>A0A943ISM8_9FIRM</name>
<proteinExistence type="predicted"/>
<organism evidence="2 3">
    <name type="scientific">Faecalibacterium prausnitzii</name>
    <dbReference type="NCBI Taxonomy" id="853"/>
    <lineage>
        <taxon>Bacteria</taxon>
        <taxon>Bacillati</taxon>
        <taxon>Bacillota</taxon>
        <taxon>Clostridia</taxon>
        <taxon>Eubacteriales</taxon>
        <taxon>Oscillospiraceae</taxon>
        <taxon>Faecalibacterium</taxon>
    </lineage>
</organism>
<dbReference type="Proteomes" id="UP000733372">
    <property type="component" value="Unassembled WGS sequence"/>
</dbReference>
<evidence type="ECO:0000313" key="3">
    <source>
        <dbReference type="Proteomes" id="UP000733372"/>
    </source>
</evidence>
<feature type="signal peptide" evidence="1">
    <location>
        <begin position="1"/>
        <end position="22"/>
    </location>
</feature>
<sequence>MKRLNRILSLALAAMMALTLLTGCGGKVTERAMEKAYGDYLRGQMGKPDMKVTYDVSPAALEKIDADFRANKAQWFNRSTGYLASYNAGEYFYDRDNIGADVTMLKNALNDYSTSVNVRFYAAKMPESAGNATTQAAYVIHNSWNGVSVYSNGSRDWKSVKLAVHRVQDGGDTYCYIIVVYEK</sequence>